<dbReference type="Pfam" id="PF01433">
    <property type="entry name" value="Peptidase_M1"/>
    <property type="match status" value="1"/>
</dbReference>
<feature type="chain" id="PRO_5022884227" description="Peptidase M1 membrane alanine aminopeptidase domain-containing protein" evidence="1">
    <location>
        <begin position="22"/>
        <end position="489"/>
    </location>
</feature>
<sequence>MRRAVIAASAALLVVPAGVSADPAPAAAVAEEAPPPLSATATVARNGDSWSIDYRLLRRARAWLFPRSGLVRQSLEPWRPGSWRVETPGVRIERRGNFDVLVAAGGGAVPSQVRIVFTPAVVDLQSDYDPALRFTDGSVALYTDQFTIIPYTGAQAIDRLPRDGNVAGLDATLTRVTYRDADGVILSAGERRSSVLRDGGVDDGTYLLFGQLRPIVTDAMAQIVDPQLPDWIRATLNREVPNIFARYAAVLGPPPGPKPTVMVSWGGPTPRQTSMGGSVLPGLITLVYEGDGVLTENATSRGYGLWFIAHESAHFWLGNLVHYEFSRDAWITEGGADLLAFRTVAAVDPGYDWRGAIDHSIADCVALSANRGIASAEERNEQRAYYACGAVFALVAEAASRRPFIHFVKTLVDDNRADATVSRADWLSALDRVSNDPTLSRDIAALLDQGSADPKAAIASLFTRAGVSFTLGPDGVPRMTPAAAEPAQR</sequence>
<dbReference type="SUPFAM" id="SSF55486">
    <property type="entry name" value="Metalloproteases ('zincins'), catalytic domain"/>
    <property type="match status" value="1"/>
</dbReference>
<dbReference type="Proteomes" id="UP000321249">
    <property type="component" value="Unassembled WGS sequence"/>
</dbReference>
<keyword evidence="4" id="KW-1185">Reference proteome</keyword>
<evidence type="ECO:0000313" key="3">
    <source>
        <dbReference type="EMBL" id="TXC63656.1"/>
    </source>
</evidence>
<feature type="domain" description="Peptidase M1 membrane alanine aminopeptidase" evidence="2">
    <location>
        <begin position="307"/>
        <end position="435"/>
    </location>
</feature>
<dbReference type="InterPro" id="IPR027268">
    <property type="entry name" value="Peptidase_M4/M1_CTD_sf"/>
</dbReference>
<dbReference type="RefSeq" id="WP_147043062.1">
    <property type="nucleotide sequence ID" value="NZ_BAABIR010000003.1"/>
</dbReference>
<accession>A0A5C6TTQ6</accession>
<dbReference type="OrthoDB" id="5935180at2"/>
<dbReference type="InterPro" id="IPR014782">
    <property type="entry name" value="Peptidase_M1_dom"/>
</dbReference>
<comment type="caution">
    <text evidence="3">The sequence shown here is derived from an EMBL/GenBank/DDBJ whole genome shotgun (WGS) entry which is preliminary data.</text>
</comment>
<dbReference type="EMBL" id="VOQQ01000001">
    <property type="protein sequence ID" value="TXC63656.1"/>
    <property type="molecule type" value="Genomic_DNA"/>
</dbReference>
<keyword evidence="1" id="KW-0732">Signal</keyword>
<dbReference type="GO" id="GO:0008237">
    <property type="term" value="F:metallopeptidase activity"/>
    <property type="evidence" value="ECO:0007669"/>
    <property type="project" value="InterPro"/>
</dbReference>
<dbReference type="Gene3D" id="1.10.390.10">
    <property type="entry name" value="Neutral Protease Domain 2"/>
    <property type="match status" value="1"/>
</dbReference>
<name>A0A5C6TTQ6_9SPHN</name>
<evidence type="ECO:0000256" key="1">
    <source>
        <dbReference type="SAM" id="SignalP"/>
    </source>
</evidence>
<dbReference type="AlphaFoldDB" id="A0A5C6TTQ6"/>
<evidence type="ECO:0000259" key="2">
    <source>
        <dbReference type="Pfam" id="PF01433"/>
    </source>
</evidence>
<gene>
    <name evidence="3" type="ORF">FRZ32_08285</name>
</gene>
<evidence type="ECO:0000313" key="4">
    <source>
        <dbReference type="Proteomes" id="UP000321249"/>
    </source>
</evidence>
<protein>
    <recommendedName>
        <fullName evidence="2">Peptidase M1 membrane alanine aminopeptidase domain-containing protein</fullName>
    </recommendedName>
</protein>
<dbReference type="GO" id="GO:0008270">
    <property type="term" value="F:zinc ion binding"/>
    <property type="evidence" value="ECO:0007669"/>
    <property type="project" value="InterPro"/>
</dbReference>
<proteinExistence type="predicted"/>
<reference evidence="3 4" key="1">
    <citation type="journal article" date="2015" name="J. Microbiol.">
        <title>Sphingosinicella ginsenosidimutans sp. nov., with ginsenoside converting activity.</title>
        <authorList>
            <person name="Kim J.K."/>
            <person name="Kang M.S."/>
            <person name="Park S.C."/>
            <person name="Kim K.M."/>
            <person name="Choi K."/>
            <person name="Yoon M.H."/>
            <person name="Im W.T."/>
        </authorList>
    </citation>
    <scope>NUCLEOTIDE SEQUENCE [LARGE SCALE GENOMIC DNA]</scope>
    <source>
        <strain evidence="3 4">BS-11</strain>
    </source>
</reference>
<organism evidence="3 4">
    <name type="scientific">Allosphingosinicella ginsenosidimutans</name>
    <dbReference type="NCBI Taxonomy" id="1176539"/>
    <lineage>
        <taxon>Bacteria</taxon>
        <taxon>Pseudomonadati</taxon>
        <taxon>Pseudomonadota</taxon>
        <taxon>Alphaproteobacteria</taxon>
        <taxon>Sphingomonadales</taxon>
        <taxon>Sphingomonadaceae</taxon>
        <taxon>Allosphingosinicella</taxon>
    </lineage>
</organism>
<feature type="signal peptide" evidence="1">
    <location>
        <begin position="1"/>
        <end position="21"/>
    </location>
</feature>